<evidence type="ECO:0000256" key="6">
    <source>
        <dbReference type="SAM" id="SignalP"/>
    </source>
</evidence>
<evidence type="ECO:0000313" key="9">
    <source>
        <dbReference type="Proteomes" id="UP000028252"/>
    </source>
</evidence>
<evidence type="ECO:0000313" key="8">
    <source>
        <dbReference type="EMBL" id="KEA64719.1"/>
    </source>
</evidence>
<dbReference type="Proteomes" id="UP000028252">
    <property type="component" value="Unassembled WGS sequence"/>
</dbReference>
<sequence>MRLMLLVLTLALLAGCSSAPRYTQAPYQLTVPQSSVRADLMSQYRLWEGTPYRLGGVDRNGVDCSGFVLRVFDDLYDLRLPRTTEAQLALGSPIERDELQTADLVFFKTSWKVRHVGIYLGGGDFLHASTSRGVMISSLDNPYWQRHYLASRRMVEITP</sequence>
<dbReference type="InterPro" id="IPR000064">
    <property type="entry name" value="NLP_P60_dom"/>
</dbReference>
<dbReference type="PANTHER" id="PTHR47360">
    <property type="entry name" value="MUREIN DD-ENDOPEPTIDASE MEPS/MUREIN LD-CARBOXYPEPTIDASE"/>
    <property type="match status" value="1"/>
</dbReference>
<keyword evidence="8" id="KW-0449">Lipoprotein</keyword>
<reference evidence="8 9" key="1">
    <citation type="submission" date="2014-04" db="EMBL/GenBank/DDBJ databases">
        <title>Marinobacterium kochiensis sp. nov., isolated from sediment sample collected from Kochi backwaters in Kerala, India.</title>
        <authorList>
            <person name="Singh A."/>
            <person name="Pinnaka A.K."/>
        </authorList>
    </citation>
    <scope>NUCLEOTIDE SEQUENCE [LARGE SCALE GENOMIC DNA]</scope>
    <source>
        <strain evidence="8 9">AK27</strain>
    </source>
</reference>
<evidence type="ECO:0000259" key="7">
    <source>
        <dbReference type="PROSITE" id="PS51935"/>
    </source>
</evidence>
<evidence type="ECO:0000256" key="5">
    <source>
        <dbReference type="ARBA" id="ARBA00022807"/>
    </source>
</evidence>
<dbReference type="STRING" id="1232683.ADIMK_1172"/>
<evidence type="ECO:0000256" key="4">
    <source>
        <dbReference type="ARBA" id="ARBA00022801"/>
    </source>
</evidence>
<feature type="chain" id="PRO_5001757474" evidence="6">
    <location>
        <begin position="20"/>
        <end position="159"/>
    </location>
</feature>
<protein>
    <submittedName>
        <fullName evidence="8">Putative lipoprotein nlpC</fullName>
    </submittedName>
</protein>
<dbReference type="GO" id="GO:0006508">
    <property type="term" value="P:proteolysis"/>
    <property type="evidence" value="ECO:0007669"/>
    <property type="project" value="UniProtKB-KW"/>
</dbReference>
<dbReference type="GO" id="GO:0008234">
    <property type="term" value="F:cysteine-type peptidase activity"/>
    <property type="evidence" value="ECO:0007669"/>
    <property type="project" value="UniProtKB-KW"/>
</dbReference>
<dbReference type="PANTHER" id="PTHR47360:SF1">
    <property type="entry name" value="ENDOPEPTIDASE NLPC-RELATED"/>
    <property type="match status" value="1"/>
</dbReference>
<dbReference type="eggNOG" id="COG0791">
    <property type="taxonomic scope" value="Bacteria"/>
</dbReference>
<gene>
    <name evidence="8" type="ORF">ADIMK_1172</name>
</gene>
<keyword evidence="5" id="KW-0788">Thiol protease</keyword>
<dbReference type="OrthoDB" id="9807055at2"/>
<dbReference type="RefSeq" id="WP_036184880.1">
    <property type="nucleotide sequence ID" value="NZ_JMQN01000015.1"/>
</dbReference>
<keyword evidence="2" id="KW-0645">Protease</keyword>
<keyword evidence="3 6" id="KW-0732">Signal</keyword>
<evidence type="ECO:0000256" key="1">
    <source>
        <dbReference type="ARBA" id="ARBA00007074"/>
    </source>
</evidence>
<dbReference type="PROSITE" id="PS51935">
    <property type="entry name" value="NLPC_P60"/>
    <property type="match status" value="1"/>
</dbReference>
<accession>A0A081G1R4</accession>
<feature type="signal peptide" evidence="6">
    <location>
        <begin position="1"/>
        <end position="19"/>
    </location>
</feature>
<dbReference type="InterPro" id="IPR052062">
    <property type="entry name" value="Murein_DD/LD_carboxypeptidase"/>
</dbReference>
<dbReference type="Gene3D" id="3.90.1720.10">
    <property type="entry name" value="endopeptidase domain like (from Nostoc punctiforme)"/>
    <property type="match status" value="1"/>
</dbReference>
<keyword evidence="4" id="KW-0378">Hydrolase</keyword>
<evidence type="ECO:0000256" key="2">
    <source>
        <dbReference type="ARBA" id="ARBA00022670"/>
    </source>
</evidence>
<dbReference type="EMBL" id="JMQN01000015">
    <property type="protein sequence ID" value="KEA64719.1"/>
    <property type="molecule type" value="Genomic_DNA"/>
</dbReference>
<feature type="domain" description="NlpC/P60" evidence="7">
    <location>
        <begin position="34"/>
        <end position="155"/>
    </location>
</feature>
<dbReference type="PATRIC" id="fig|1232683.4.peg.1162"/>
<proteinExistence type="inferred from homology"/>
<comment type="similarity">
    <text evidence="1">Belongs to the peptidase C40 family.</text>
</comment>
<comment type="caution">
    <text evidence="8">The sequence shown here is derived from an EMBL/GenBank/DDBJ whole genome shotgun (WGS) entry which is preliminary data.</text>
</comment>
<dbReference type="SUPFAM" id="SSF54001">
    <property type="entry name" value="Cysteine proteinases"/>
    <property type="match status" value="1"/>
</dbReference>
<evidence type="ECO:0000256" key="3">
    <source>
        <dbReference type="ARBA" id="ARBA00022729"/>
    </source>
</evidence>
<dbReference type="Pfam" id="PF00877">
    <property type="entry name" value="NLPC_P60"/>
    <property type="match status" value="1"/>
</dbReference>
<organism evidence="8 9">
    <name type="scientific">Marinobacterium lacunae</name>
    <dbReference type="NCBI Taxonomy" id="1232683"/>
    <lineage>
        <taxon>Bacteria</taxon>
        <taxon>Pseudomonadati</taxon>
        <taxon>Pseudomonadota</taxon>
        <taxon>Gammaproteobacteria</taxon>
        <taxon>Oceanospirillales</taxon>
        <taxon>Oceanospirillaceae</taxon>
        <taxon>Marinobacterium</taxon>
    </lineage>
</organism>
<dbReference type="AlphaFoldDB" id="A0A081G1R4"/>
<dbReference type="PROSITE" id="PS51257">
    <property type="entry name" value="PROKAR_LIPOPROTEIN"/>
    <property type="match status" value="1"/>
</dbReference>
<keyword evidence="9" id="KW-1185">Reference proteome</keyword>
<name>A0A081G1R4_9GAMM</name>
<dbReference type="InterPro" id="IPR038765">
    <property type="entry name" value="Papain-like_cys_pep_sf"/>
</dbReference>